<sequence length="319" mass="34150">MSSLTDRYVHAVTAELPEPQRVDIAAELRGTIEDTVAAAPAGTDPAVAEREALLALGHPTALADNYRGEGRSLIGQRLYPAWVRTLKALLLWVPAMVGGITLVIGLLDGDPPGDVVGSMVSGVLWSAVMVTFWVTVGFAIAERTGAENQTLEILGTHGQWDPAELPEPQKRQVSWGDGILSVVLNAFILTLLLLPGRLGGSVDDVAWGQIFTDTAYGLRWVLAAGMVASLLASVFVLARGRWTWPTAITNLIGTVLFVGPLVWLAARNTLYAWDTLPLEWVGDGDLQVNEGATLTVTIVGLLAIALWETVDSFRKAARP</sequence>
<dbReference type="AlphaFoldDB" id="A0A516G9I5"/>
<feature type="transmembrane region" description="Helical" evidence="1">
    <location>
        <begin position="218"/>
        <end position="238"/>
    </location>
</feature>
<evidence type="ECO:0000256" key="1">
    <source>
        <dbReference type="SAM" id="Phobius"/>
    </source>
</evidence>
<dbReference type="Pfam" id="PF22564">
    <property type="entry name" value="HAAS"/>
    <property type="match status" value="1"/>
</dbReference>
<feature type="transmembrane region" description="Helical" evidence="1">
    <location>
        <begin position="286"/>
        <end position="307"/>
    </location>
</feature>
<feature type="transmembrane region" description="Helical" evidence="1">
    <location>
        <begin position="247"/>
        <end position="266"/>
    </location>
</feature>
<dbReference type="OrthoDB" id="3171769at2"/>
<feature type="transmembrane region" description="Helical" evidence="1">
    <location>
        <begin position="179"/>
        <end position="198"/>
    </location>
</feature>
<keyword evidence="3" id="KW-1185">Reference proteome</keyword>
<keyword evidence="1" id="KW-0812">Transmembrane</keyword>
<evidence type="ECO:0000313" key="3">
    <source>
        <dbReference type="Proteomes" id="UP000315395"/>
    </source>
</evidence>
<feature type="transmembrane region" description="Helical" evidence="1">
    <location>
        <begin position="119"/>
        <end position="141"/>
    </location>
</feature>
<evidence type="ECO:0000313" key="2">
    <source>
        <dbReference type="EMBL" id="QDO88187.1"/>
    </source>
</evidence>
<organism evidence="2 3">
    <name type="scientific">Ornithinimicrobium ciconiae</name>
    <dbReference type="NCBI Taxonomy" id="2594265"/>
    <lineage>
        <taxon>Bacteria</taxon>
        <taxon>Bacillati</taxon>
        <taxon>Actinomycetota</taxon>
        <taxon>Actinomycetes</taxon>
        <taxon>Micrococcales</taxon>
        <taxon>Ornithinimicrobiaceae</taxon>
        <taxon>Ornithinimicrobium</taxon>
    </lineage>
</organism>
<feature type="transmembrane region" description="Helical" evidence="1">
    <location>
        <begin position="89"/>
        <end position="107"/>
    </location>
</feature>
<dbReference type="RefSeq" id="WP_143782862.1">
    <property type="nucleotide sequence ID" value="NZ_CP041616.1"/>
</dbReference>
<gene>
    <name evidence="2" type="ORF">FNH13_07390</name>
</gene>
<protein>
    <submittedName>
        <fullName evidence="2">Uncharacterized protein</fullName>
    </submittedName>
</protein>
<keyword evidence="1" id="KW-1133">Transmembrane helix</keyword>
<dbReference type="EMBL" id="CP041616">
    <property type="protein sequence ID" value="QDO88187.1"/>
    <property type="molecule type" value="Genomic_DNA"/>
</dbReference>
<dbReference type="Proteomes" id="UP000315395">
    <property type="component" value="Chromosome"/>
</dbReference>
<proteinExistence type="predicted"/>
<keyword evidence="1" id="KW-0472">Membrane</keyword>
<name>A0A516G9I5_9MICO</name>
<dbReference type="KEGG" id="orz:FNH13_07390"/>
<accession>A0A516G9I5</accession>
<reference evidence="2 3" key="1">
    <citation type="submission" date="2019-07" db="EMBL/GenBank/DDBJ databases">
        <title>complete genome sequencing of Ornithinimicrobium sp. H23M54.</title>
        <authorList>
            <person name="Bae J.-W."/>
            <person name="Lee S.-Y."/>
        </authorList>
    </citation>
    <scope>NUCLEOTIDE SEQUENCE [LARGE SCALE GENOMIC DNA]</scope>
    <source>
        <strain evidence="2 3">H23M54</strain>
    </source>
</reference>